<keyword evidence="3" id="KW-0547">Nucleotide-binding</keyword>
<dbReference type="OrthoDB" id="9802264at2"/>
<dbReference type="STRING" id="1123349.SAMN02744037_02322"/>
<keyword evidence="7" id="KW-1185">Reference proteome</keyword>
<dbReference type="InterPro" id="IPR027417">
    <property type="entry name" value="P-loop_NTPase"/>
</dbReference>
<dbReference type="Proteomes" id="UP000242497">
    <property type="component" value="Unassembled WGS sequence"/>
</dbReference>
<protein>
    <submittedName>
        <fullName evidence="6">Putative ABC transport system ATP-binding protein</fullName>
    </submittedName>
</protein>
<dbReference type="InterPro" id="IPR017911">
    <property type="entry name" value="MacB-like_ATP-bd"/>
</dbReference>
<comment type="similarity">
    <text evidence="1">Belongs to the ABC transporter superfamily.</text>
</comment>
<dbReference type="GO" id="GO:0098796">
    <property type="term" value="C:membrane protein complex"/>
    <property type="evidence" value="ECO:0007669"/>
    <property type="project" value="UniProtKB-ARBA"/>
</dbReference>
<proteinExistence type="inferred from homology"/>
<dbReference type="GO" id="GO:0016887">
    <property type="term" value="F:ATP hydrolysis activity"/>
    <property type="evidence" value="ECO:0007669"/>
    <property type="project" value="InterPro"/>
</dbReference>
<dbReference type="GO" id="GO:0005524">
    <property type="term" value="F:ATP binding"/>
    <property type="evidence" value="ECO:0007669"/>
    <property type="project" value="UniProtKB-KW"/>
</dbReference>
<dbReference type="CDD" id="cd03255">
    <property type="entry name" value="ABC_MJ0796_LolCDE_FtsE"/>
    <property type="match status" value="1"/>
</dbReference>
<dbReference type="RefSeq" id="WP_072890174.1">
    <property type="nucleotide sequence ID" value="NZ_FRAE01000070.1"/>
</dbReference>
<evidence type="ECO:0000259" key="5">
    <source>
        <dbReference type="PROSITE" id="PS50893"/>
    </source>
</evidence>
<keyword evidence="2" id="KW-0813">Transport</keyword>
<organism evidence="6 7">
    <name type="scientific">Tepidibacter formicigenes DSM 15518</name>
    <dbReference type="NCBI Taxonomy" id="1123349"/>
    <lineage>
        <taxon>Bacteria</taxon>
        <taxon>Bacillati</taxon>
        <taxon>Bacillota</taxon>
        <taxon>Clostridia</taxon>
        <taxon>Peptostreptococcales</taxon>
        <taxon>Peptostreptococcaceae</taxon>
        <taxon>Tepidibacter</taxon>
    </lineage>
</organism>
<gene>
    <name evidence="6" type="ORF">SAMN02744037_02322</name>
</gene>
<dbReference type="EMBL" id="FRAE01000070">
    <property type="protein sequence ID" value="SHK42756.1"/>
    <property type="molecule type" value="Genomic_DNA"/>
</dbReference>
<dbReference type="AlphaFoldDB" id="A0A1M6SDI8"/>
<evidence type="ECO:0000256" key="4">
    <source>
        <dbReference type="ARBA" id="ARBA00022840"/>
    </source>
</evidence>
<dbReference type="FunFam" id="3.40.50.300:FF:000032">
    <property type="entry name" value="Export ABC transporter ATP-binding protein"/>
    <property type="match status" value="1"/>
</dbReference>
<evidence type="ECO:0000256" key="2">
    <source>
        <dbReference type="ARBA" id="ARBA00022448"/>
    </source>
</evidence>
<evidence type="ECO:0000313" key="6">
    <source>
        <dbReference type="EMBL" id="SHK42756.1"/>
    </source>
</evidence>
<dbReference type="PROSITE" id="PS50893">
    <property type="entry name" value="ABC_TRANSPORTER_2"/>
    <property type="match status" value="1"/>
</dbReference>
<dbReference type="PANTHER" id="PTHR42798">
    <property type="entry name" value="LIPOPROTEIN-RELEASING SYSTEM ATP-BINDING PROTEIN LOLD"/>
    <property type="match status" value="1"/>
</dbReference>
<dbReference type="SUPFAM" id="SSF52540">
    <property type="entry name" value="P-loop containing nucleoside triphosphate hydrolases"/>
    <property type="match status" value="1"/>
</dbReference>
<dbReference type="GO" id="GO:0022857">
    <property type="term" value="F:transmembrane transporter activity"/>
    <property type="evidence" value="ECO:0007669"/>
    <property type="project" value="UniProtKB-ARBA"/>
</dbReference>
<evidence type="ECO:0000313" key="7">
    <source>
        <dbReference type="Proteomes" id="UP000242497"/>
    </source>
</evidence>
<sequence length="245" mass="27424">MEILKLYNVSKSYGNNQVLKNISFNVNHKELLGIMGASGSGKTTLLNCISTIDLPTCGEIVFENSNLVELSGKEMAMFRRKNLGFIFQDYNLLDTLTIKENIALALTINRTPINIIDTKVQEVASNFRIEDILNKYPYQVSGGQKQRCACARAIITNPKLIFADEPTGALDSNSSKNLMETMEHMVNDLFATILMVTHDIFVASYATRILFLKDGRIHYELIRGDKSHKKFYNEISEVISSIGGA</sequence>
<evidence type="ECO:0000256" key="3">
    <source>
        <dbReference type="ARBA" id="ARBA00022741"/>
    </source>
</evidence>
<feature type="domain" description="ABC transporter" evidence="5">
    <location>
        <begin position="4"/>
        <end position="239"/>
    </location>
</feature>
<dbReference type="InterPro" id="IPR003439">
    <property type="entry name" value="ABC_transporter-like_ATP-bd"/>
</dbReference>
<reference evidence="7" key="1">
    <citation type="submission" date="2016-11" db="EMBL/GenBank/DDBJ databases">
        <authorList>
            <person name="Varghese N."/>
            <person name="Submissions S."/>
        </authorList>
    </citation>
    <scope>NUCLEOTIDE SEQUENCE [LARGE SCALE GENOMIC DNA]</scope>
    <source>
        <strain evidence="7">DSM 15518</strain>
    </source>
</reference>
<evidence type="ECO:0000256" key="1">
    <source>
        <dbReference type="ARBA" id="ARBA00005417"/>
    </source>
</evidence>
<keyword evidence="4 6" id="KW-0067">ATP-binding</keyword>
<dbReference type="SMART" id="SM00382">
    <property type="entry name" value="AAA"/>
    <property type="match status" value="1"/>
</dbReference>
<accession>A0A1M6SDI8</accession>
<name>A0A1M6SDI8_9FIRM</name>
<dbReference type="PANTHER" id="PTHR42798:SF7">
    <property type="entry name" value="ALPHA-D-RIBOSE 1-METHYLPHOSPHONATE 5-TRIPHOSPHATE SYNTHASE SUBUNIT PHNL"/>
    <property type="match status" value="1"/>
</dbReference>
<dbReference type="Gene3D" id="3.40.50.300">
    <property type="entry name" value="P-loop containing nucleotide triphosphate hydrolases"/>
    <property type="match status" value="1"/>
</dbReference>
<dbReference type="Pfam" id="PF00005">
    <property type="entry name" value="ABC_tran"/>
    <property type="match status" value="1"/>
</dbReference>
<dbReference type="InterPro" id="IPR003593">
    <property type="entry name" value="AAA+_ATPase"/>
</dbReference>